<evidence type="ECO:0000256" key="5">
    <source>
        <dbReference type="ARBA" id="ARBA00022705"/>
    </source>
</evidence>
<dbReference type="SMART" id="SM00278">
    <property type="entry name" value="HhH1"/>
    <property type="match status" value="2"/>
</dbReference>
<dbReference type="Gene3D" id="1.10.287.610">
    <property type="entry name" value="Helix hairpin bin"/>
    <property type="match status" value="1"/>
</dbReference>
<dbReference type="GO" id="GO:0006281">
    <property type="term" value="P:DNA repair"/>
    <property type="evidence" value="ECO:0007669"/>
    <property type="project" value="UniProtKB-KW"/>
</dbReference>
<accession>A0A3B0V658</accession>
<evidence type="ECO:0000256" key="11">
    <source>
        <dbReference type="ARBA" id="ARBA00023204"/>
    </source>
</evidence>
<dbReference type="SUPFAM" id="SSF56091">
    <property type="entry name" value="DNA ligase/mRNA capping enzyme, catalytic domain"/>
    <property type="match status" value="1"/>
</dbReference>
<dbReference type="SMART" id="SM00532">
    <property type="entry name" value="LIGANc"/>
    <property type="match status" value="1"/>
</dbReference>
<dbReference type="GO" id="GO:0005829">
    <property type="term" value="C:cytosol"/>
    <property type="evidence" value="ECO:0007669"/>
    <property type="project" value="TreeGrafter"/>
</dbReference>
<dbReference type="InterPro" id="IPR013839">
    <property type="entry name" value="DNAligase_adenylation"/>
</dbReference>
<dbReference type="InterPro" id="IPR041663">
    <property type="entry name" value="DisA/LigA_HHH"/>
</dbReference>
<dbReference type="EMBL" id="UOEY01000067">
    <property type="protein sequence ID" value="VAW39055.1"/>
    <property type="molecule type" value="Genomic_DNA"/>
</dbReference>
<dbReference type="FunFam" id="2.40.50.140:FF:000012">
    <property type="entry name" value="DNA ligase"/>
    <property type="match status" value="1"/>
</dbReference>
<dbReference type="Pfam" id="PF12826">
    <property type="entry name" value="HHH_2"/>
    <property type="match status" value="1"/>
</dbReference>
<dbReference type="HAMAP" id="MF_01588">
    <property type="entry name" value="DNA_ligase_A"/>
    <property type="match status" value="1"/>
</dbReference>
<dbReference type="InterPro" id="IPR001679">
    <property type="entry name" value="DNA_ligase"/>
</dbReference>
<dbReference type="AlphaFoldDB" id="A0A3B0V658"/>
<dbReference type="FunFam" id="1.10.150.20:FF:000006">
    <property type="entry name" value="DNA ligase"/>
    <property type="match status" value="1"/>
</dbReference>
<dbReference type="SUPFAM" id="SSF52113">
    <property type="entry name" value="BRCT domain"/>
    <property type="match status" value="1"/>
</dbReference>
<keyword evidence="6" id="KW-0479">Metal-binding</keyword>
<evidence type="ECO:0000256" key="10">
    <source>
        <dbReference type="ARBA" id="ARBA00023027"/>
    </source>
</evidence>
<comment type="function">
    <text evidence="2">DNA ligase that catalyzes the formation of phosphodiester linkages between 5'-phosphoryl and 3'-hydroxyl groups in double-stranded DNA using NAD as a coenzyme and as the energy source for the reaction. It is essential for DNA replication and repair of damaged DNA.</text>
</comment>
<proteinExistence type="inferred from homology"/>
<dbReference type="NCBIfam" id="NF005932">
    <property type="entry name" value="PRK07956.1"/>
    <property type="match status" value="1"/>
</dbReference>
<dbReference type="InterPro" id="IPR010994">
    <property type="entry name" value="RuvA_2-like"/>
</dbReference>
<dbReference type="InterPro" id="IPR013840">
    <property type="entry name" value="DNAligase_N"/>
</dbReference>
<name>A0A3B0V658_9ZZZZ</name>
<keyword evidence="9" id="KW-0460">Magnesium</keyword>
<keyword evidence="5" id="KW-0235">DNA replication</keyword>
<dbReference type="InterPro" id="IPR003583">
    <property type="entry name" value="Hlx-hairpin-Hlx_DNA-bd_motif"/>
</dbReference>
<evidence type="ECO:0000313" key="14">
    <source>
        <dbReference type="EMBL" id="VAW39055.1"/>
    </source>
</evidence>
<feature type="domain" description="BRCT" evidence="13">
    <location>
        <begin position="591"/>
        <end position="673"/>
    </location>
</feature>
<dbReference type="InterPro" id="IPR001357">
    <property type="entry name" value="BRCT_dom"/>
</dbReference>
<dbReference type="InterPro" id="IPR004149">
    <property type="entry name" value="Znf_DNAligase_C4"/>
</dbReference>
<dbReference type="Gene3D" id="3.30.470.30">
    <property type="entry name" value="DNA ligase/mRNA capping enzyme"/>
    <property type="match status" value="1"/>
</dbReference>
<dbReference type="EC" id="6.5.1.2" evidence="3"/>
<dbReference type="InterPro" id="IPR036420">
    <property type="entry name" value="BRCT_dom_sf"/>
</dbReference>
<keyword evidence="4 14" id="KW-0436">Ligase</keyword>
<evidence type="ECO:0000256" key="2">
    <source>
        <dbReference type="ARBA" id="ARBA00004067"/>
    </source>
</evidence>
<dbReference type="CDD" id="cd17748">
    <property type="entry name" value="BRCT_DNA_ligase_like"/>
    <property type="match status" value="1"/>
</dbReference>
<protein>
    <recommendedName>
        <fullName evidence="3">DNA ligase (NAD(+))</fullName>
        <ecNumber evidence="3">6.5.1.2</ecNumber>
    </recommendedName>
</protein>
<evidence type="ECO:0000256" key="9">
    <source>
        <dbReference type="ARBA" id="ARBA00022842"/>
    </source>
</evidence>
<dbReference type="SUPFAM" id="SSF47781">
    <property type="entry name" value="RuvA domain 2-like"/>
    <property type="match status" value="1"/>
</dbReference>
<dbReference type="Pfam" id="PF03119">
    <property type="entry name" value="DNA_ligase_ZBD"/>
    <property type="match status" value="1"/>
</dbReference>
<dbReference type="PROSITE" id="PS01055">
    <property type="entry name" value="DNA_LIGASE_N1"/>
    <property type="match status" value="1"/>
</dbReference>
<evidence type="ECO:0000256" key="12">
    <source>
        <dbReference type="ARBA" id="ARBA00034005"/>
    </source>
</evidence>
<evidence type="ECO:0000256" key="8">
    <source>
        <dbReference type="ARBA" id="ARBA00022833"/>
    </source>
</evidence>
<dbReference type="FunFam" id="1.10.287.610:FF:000002">
    <property type="entry name" value="DNA ligase"/>
    <property type="match status" value="1"/>
</dbReference>
<dbReference type="InterPro" id="IPR004150">
    <property type="entry name" value="NAD_DNA_ligase_OB"/>
</dbReference>
<keyword evidence="8" id="KW-0862">Zinc</keyword>
<dbReference type="PROSITE" id="PS01056">
    <property type="entry name" value="DNA_LIGASE_N2"/>
    <property type="match status" value="1"/>
</dbReference>
<dbReference type="Pfam" id="PF01653">
    <property type="entry name" value="DNA_ligase_aden"/>
    <property type="match status" value="1"/>
</dbReference>
<dbReference type="GO" id="GO:0003677">
    <property type="term" value="F:DNA binding"/>
    <property type="evidence" value="ECO:0007669"/>
    <property type="project" value="InterPro"/>
</dbReference>
<dbReference type="InterPro" id="IPR012340">
    <property type="entry name" value="NA-bd_OB-fold"/>
</dbReference>
<dbReference type="InterPro" id="IPR018239">
    <property type="entry name" value="DNA_ligase_AS"/>
</dbReference>
<dbReference type="CDD" id="cd00114">
    <property type="entry name" value="LIGANc"/>
    <property type="match status" value="1"/>
</dbReference>
<evidence type="ECO:0000256" key="6">
    <source>
        <dbReference type="ARBA" id="ARBA00022723"/>
    </source>
</evidence>
<dbReference type="GO" id="GO:0046872">
    <property type="term" value="F:metal ion binding"/>
    <property type="evidence" value="ECO:0007669"/>
    <property type="project" value="UniProtKB-KW"/>
</dbReference>
<dbReference type="Pfam" id="PF03120">
    <property type="entry name" value="OB_DNA_ligase"/>
    <property type="match status" value="1"/>
</dbReference>
<gene>
    <name evidence="14" type="ORF">MNBD_DELTA04-1018</name>
</gene>
<dbReference type="Pfam" id="PF00533">
    <property type="entry name" value="BRCT"/>
    <property type="match status" value="1"/>
</dbReference>
<keyword evidence="10" id="KW-0520">NAD</keyword>
<dbReference type="Pfam" id="PF14520">
    <property type="entry name" value="HHH_5"/>
    <property type="match status" value="1"/>
</dbReference>
<evidence type="ECO:0000256" key="1">
    <source>
        <dbReference type="ARBA" id="ARBA00001946"/>
    </source>
</evidence>
<dbReference type="PIRSF" id="PIRSF001604">
    <property type="entry name" value="LigA"/>
    <property type="match status" value="1"/>
</dbReference>
<comment type="cofactor">
    <cofactor evidence="1">
        <name>Mg(2+)</name>
        <dbReference type="ChEBI" id="CHEBI:18420"/>
    </cofactor>
</comment>
<evidence type="ECO:0000259" key="13">
    <source>
        <dbReference type="PROSITE" id="PS50172"/>
    </source>
</evidence>
<dbReference type="Pfam" id="PF22745">
    <property type="entry name" value="Nlig-Ia"/>
    <property type="match status" value="1"/>
</dbReference>
<dbReference type="FunFam" id="3.30.470.30:FF:000001">
    <property type="entry name" value="DNA ligase"/>
    <property type="match status" value="1"/>
</dbReference>
<dbReference type="SUPFAM" id="SSF50249">
    <property type="entry name" value="Nucleic acid-binding proteins"/>
    <property type="match status" value="1"/>
</dbReference>
<dbReference type="Gene3D" id="3.40.50.10190">
    <property type="entry name" value="BRCT domain"/>
    <property type="match status" value="1"/>
</dbReference>
<dbReference type="GO" id="GO:0003911">
    <property type="term" value="F:DNA ligase (NAD+) activity"/>
    <property type="evidence" value="ECO:0007669"/>
    <property type="project" value="UniProtKB-EC"/>
</dbReference>
<dbReference type="PANTHER" id="PTHR23389">
    <property type="entry name" value="CHROMOSOME TRANSMISSION FIDELITY FACTOR 18"/>
    <property type="match status" value="1"/>
</dbReference>
<dbReference type="GO" id="GO:0006260">
    <property type="term" value="P:DNA replication"/>
    <property type="evidence" value="ECO:0007669"/>
    <property type="project" value="UniProtKB-KW"/>
</dbReference>
<reference evidence="14" key="1">
    <citation type="submission" date="2018-06" db="EMBL/GenBank/DDBJ databases">
        <authorList>
            <person name="Zhirakovskaya E."/>
        </authorList>
    </citation>
    <scope>NUCLEOTIDE SEQUENCE</scope>
</reference>
<sequence length="673" mass="74555">MDERQAAARLEELRQQISIHDRRYYVLDDPVISDAEYDRLFRELLELEEQYPQLVTPDSPSRRVGGAPLSRFEEVEHPFPMLSLDNVFDESEFAGFDQRVRRFLQFDGELVYVAEPKLDGLAVELVYDEGIFVLGSTRGNGLVGENITAQLQTVQTIPLRLRGTGGQDLPRRLVVRGEVYLPRAGFEELNRQRLAAGEPPFANPRNAAAGSLRQLDPGITARRPLAFFVYAVADVAVTPCGCQQELLEYLAGLGFMVNPLIRRCTTTEQVIARYQRLLDIRLTLDYEIDGMVVKVDSFALQNRLGNTTRAPRWAVAWKFPATRATTTIRAVEFQVGRTGAVTPVAILEPVSVGGVIVRRATLHNQDEIVRKDLRIGDQVLVQRAGDVIPEVIKPIKDLRTGREQPIVWPENCPECGHRLIRPDNGAVSRCVNPHCPAQRLRSLIYFAGKDGLDIEGLGKKNMEQLVAAGLVRDIPDIFRLRAVDLARLEGWGEKSAENLVSSIKAASRTTLARFLGALGIRYVGEVTAGLLARHFGSLDRLMAAGKEDLLEVEGIGEQAAASLVDYFSDPAVRQMIESLLEADIVIMPKKNGEQPLDNRVFLFTGSLESMSRNEAKQRVKALGGQVVSAVSRRVTDVVAGAKPGSKLRKAEEMGLRIISEAELQRLLGRAQGS</sequence>
<evidence type="ECO:0000256" key="7">
    <source>
        <dbReference type="ARBA" id="ARBA00022763"/>
    </source>
</evidence>
<keyword evidence="11" id="KW-0234">DNA repair</keyword>
<dbReference type="PANTHER" id="PTHR23389:SF9">
    <property type="entry name" value="DNA LIGASE"/>
    <property type="match status" value="1"/>
</dbReference>
<dbReference type="InterPro" id="IPR033136">
    <property type="entry name" value="DNA_ligase_CS"/>
</dbReference>
<comment type="catalytic activity">
    <reaction evidence="12">
        <text>NAD(+) + (deoxyribonucleotide)n-3'-hydroxyl + 5'-phospho-(deoxyribonucleotide)m = (deoxyribonucleotide)n+m + AMP + beta-nicotinamide D-nucleotide.</text>
        <dbReference type="EC" id="6.5.1.2"/>
    </reaction>
</comment>
<evidence type="ECO:0000256" key="4">
    <source>
        <dbReference type="ARBA" id="ARBA00022598"/>
    </source>
</evidence>
<dbReference type="Gene3D" id="1.10.150.20">
    <property type="entry name" value="5' to 3' exonuclease, C-terminal subdomain"/>
    <property type="match status" value="2"/>
</dbReference>
<dbReference type="SMART" id="SM00292">
    <property type="entry name" value="BRCT"/>
    <property type="match status" value="1"/>
</dbReference>
<dbReference type="NCBIfam" id="TIGR00575">
    <property type="entry name" value="dnlj"/>
    <property type="match status" value="1"/>
</dbReference>
<evidence type="ECO:0000256" key="3">
    <source>
        <dbReference type="ARBA" id="ARBA00012722"/>
    </source>
</evidence>
<organism evidence="14">
    <name type="scientific">hydrothermal vent metagenome</name>
    <dbReference type="NCBI Taxonomy" id="652676"/>
    <lineage>
        <taxon>unclassified sequences</taxon>
        <taxon>metagenomes</taxon>
        <taxon>ecological metagenomes</taxon>
    </lineage>
</organism>
<keyword evidence="7" id="KW-0227">DNA damage</keyword>
<dbReference type="Gene3D" id="6.20.10.30">
    <property type="match status" value="1"/>
</dbReference>
<dbReference type="PROSITE" id="PS50172">
    <property type="entry name" value="BRCT"/>
    <property type="match status" value="1"/>
</dbReference>
<dbReference type="Gene3D" id="2.40.50.140">
    <property type="entry name" value="Nucleic acid-binding proteins"/>
    <property type="match status" value="1"/>
</dbReference>